<sequence length="898" mass="98287">MAEGSELMNRLMSENADLKKQVRLLKENQMLKRLLSESCQESCSRGGRDLLFPKAPNYPEACSPGNGGPDFGRFASVPDTPSQLQTSSLEDLLCSHAPLSSEDDASPGCATSSQVPFKAFLSPPELHSRIADRKLSPLLSPLQDSLADKTLLEPREIARPKKVCFSESNLPTGDRSRRTYYLNEIQSFAGAEKDGRIVGEIAFQLDRRILAYVFPGVTRLYGFTVSNIPEKIKQTSIKSLDGSVDEKKLRELTHRYLTLTARLEKLGYSREVHPVFSEFLINTYGILKQRPDLRANPLHSSPAALRKLVIDIVPPKFLGDSLLLLNCLCELSKEDSKPLFACFVVLLCGTALWYCFVVLPCGTALWYCLVVLLCGSLNRGDRVSKPTCITSSGPINTVIDAISRAISQTPGCVLLDVDAGPSTNRTVYTFVGRPECVVEGALNAARVASQLIDMSKHKGEHPRMGALDVCPFIPVRGVSMDECVLCAKAFGQRLAEELNVPVYLYGEAAQTPSRQTLPAIRAGEYEALPEKLKQAEWVPDFGPSSFVPSWGATVTGARKFLIAFNINLLSTKEQAHRIALNLREQGRGKDQPGRLKKVQGIGWYLDEKNLAQVSTNLLDFEVTALHTVYEEACREAQELNLPVVGSQLVGLVPLKALLDAAAFYCNKEKLFVLEEEHRIRLVVNRLGLDSLAPFDPKERIIEYLVPASGPEQSLMDKSLLNFVREVGARSAAPGGGSVAAAVAAMGAALASMVGQMTYGRRQFDHLDSTMRRLIPPFHAASAQLIPLVDADAQAFAACLEAIKLPKNTAEERDRRACALQEGLRQAVAVPLKLAETVSQLWPVLKELALCGNLACLSDLQVAAKALETGVFGAYFNVLINLKDMTDDAFKEKVGRGKT</sequence>
<dbReference type="InterPro" id="IPR029385">
    <property type="entry name" value="Speriolin_N"/>
</dbReference>
<dbReference type="SUPFAM" id="SSF55116">
    <property type="entry name" value="Formiminotransferase domain of formiminotransferase-cyclodeaminase"/>
    <property type="match status" value="2"/>
</dbReference>
<dbReference type="AlphaFoldDB" id="A0A8J6GXI7"/>
<evidence type="ECO:0000313" key="24">
    <source>
        <dbReference type="EMBL" id="KAH0518119.1"/>
    </source>
</evidence>
<dbReference type="FunFam" id="3.30.70.670:FF:000001">
    <property type="entry name" value="Formimidoyltransferase cyclodeaminase"/>
    <property type="match status" value="1"/>
</dbReference>
<evidence type="ECO:0000256" key="21">
    <source>
        <dbReference type="SAM" id="Coils"/>
    </source>
</evidence>
<protein>
    <recommendedName>
        <fullName evidence="9">Formimidoyltransferase-cyclodeaminase</fullName>
        <ecNumber evidence="7">2.1.2.5</ecNumber>
        <ecNumber evidence="8">4.3.1.4</ecNumber>
    </recommendedName>
    <alternativeName>
        <fullName evidence="20">Formiminotransferase-cyclodeaminase</fullName>
    </alternativeName>
</protein>
<dbReference type="GO" id="GO:0019557">
    <property type="term" value="P:L-histidine catabolic process to glutamate and formate"/>
    <property type="evidence" value="ECO:0007669"/>
    <property type="project" value="UniProtKB-UniPathway"/>
</dbReference>
<feature type="domain" description="Formiminotransferase N-terminal subdomain" evidence="23">
    <location>
        <begin position="391"/>
        <end position="559"/>
    </location>
</feature>
<evidence type="ECO:0000256" key="5">
    <source>
        <dbReference type="ARBA" id="ARBA00008297"/>
    </source>
</evidence>
<dbReference type="SMART" id="SM01222">
    <property type="entry name" value="FTCD_N"/>
    <property type="match status" value="1"/>
</dbReference>
<comment type="subunit">
    <text evidence="19">Homooctamer, including four polyglutamate binding sites. The subunits are arranged as a tetramer of dimers, and form a planar ring-shaped structure.</text>
</comment>
<dbReference type="InterPro" id="IPR036178">
    <property type="entry name" value="Formintransfe-cycloase-like_sf"/>
</dbReference>
<evidence type="ECO:0000256" key="12">
    <source>
        <dbReference type="ARBA" id="ARBA00022808"/>
    </source>
</evidence>
<dbReference type="Gene3D" id="3.30.70.670">
    <property type="entry name" value="Formiminotransferase, C-terminal subdomain"/>
    <property type="match status" value="1"/>
</dbReference>
<evidence type="ECO:0000256" key="15">
    <source>
        <dbReference type="ARBA" id="ARBA00023212"/>
    </source>
</evidence>
<dbReference type="InterPro" id="IPR004227">
    <property type="entry name" value="Formiminotransferase_cat"/>
</dbReference>
<evidence type="ECO:0000256" key="6">
    <source>
        <dbReference type="ARBA" id="ARBA00010825"/>
    </source>
</evidence>
<dbReference type="GO" id="GO:0007283">
    <property type="term" value="P:spermatogenesis"/>
    <property type="evidence" value="ECO:0007669"/>
    <property type="project" value="TreeGrafter"/>
</dbReference>
<comment type="subcellular location">
    <subcellularLocation>
        <location evidence="2">Cytoplasm</location>
        <location evidence="2">Cytoskeleton</location>
        <location evidence="2">Microtubule organizing center</location>
        <location evidence="2">Centrosome</location>
        <location evidence="2">Centriole</location>
    </subcellularLocation>
    <subcellularLocation>
        <location evidence="3">Golgi apparatus</location>
    </subcellularLocation>
</comment>
<dbReference type="Pfam" id="PF04961">
    <property type="entry name" value="FTCD_C"/>
    <property type="match status" value="1"/>
</dbReference>
<dbReference type="InterPro" id="IPR037070">
    <property type="entry name" value="Formiminotransferase_C_sf"/>
</dbReference>
<dbReference type="SUPFAM" id="SSF101262">
    <property type="entry name" value="Methenyltetrahydrofolate cyclohydrolase-like"/>
    <property type="match status" value="1"/>
</dbReference>
<accession>A0A8J6GXI7</accession>
<evidence type="ECO:0000256" key="18">
    <source>
        <dbReference type="ARBA" id="ARBA00025506"/>
    </source>
</evidence>
<dbReference type="SMART" id="SM01221">
    <property type="entry name" value="FTCD"/>
    <property type="match status" value="1"/>
</dbReference>
<feature type="coiled-coil region" evidence="21">
    <location>
        <begin position="1"/>
        <end position="28"/>
    </location>
</feature>
<evidence type="ECO:0000256" key="10">
    <source>
        <dbReference type="ARBA" id="ARBA00022490"/>
    </source>
</evidence>
<dbReference type="InterPro" id="IPR026715">
    <property type="entry name" value="SPATC1"/>
</dbReference>
<dbReference type="UniPathway" id="UPA00379">
    <property type="reaction ID" value="UER00555"/>
</dbReference>
<organism evidence="24 25">
    <name type="scientific">Microtus ochrogaster</name>
    <name type="common">Prairie vole</name>
    <dbReference type="NCBI Taxonomy" id="79684"/>
    <lineage>
        <taxon>Eukaryota</taxon>
        <taxon>Metazoa</taxon>
        <taxon>Chordata</taxon>
        <taxon>Craniata</taxon>
        <taxon>Vertebrata</taxon>
        <taxon>Euteleostomi</taxon>
        <taxon>Mammalia</taxon>
        <taxon>Eutheria</taxon>
        <taxon>Euarchontoglires</taxon>
        <taxon>Glires</taxon>
        <taxon>Rodentia</taxon>
        <taxon>Myomorpha</taxon>
        <taxon>Muroidea</taxon>
        <taxon>Cricetidae</taxon>
        <taxon>Arvicolinae</taxon>
        <taxon>Microtus</taxon>
    </lineage>
</organism>
<dbReference type="EC" id="2.1.2.5" evidence="7"/>
<dbReference type="GO" id="GO:0005542">
    <property type="term" value="F:folic acid binding"/>
    <property type="evidence" value="ECO:0007669"/>
    <property type="project" value="UniProtKB-KW"/>
</dbReference>
<keyword evidence="17" id="KW-0511">Multifunctional enzyme</keyword>
<comment type="function">
    <text evidence="1">Binds and promotes bundling of vimentin filaments originating from the Golgi.</text>
</comment>
<dbReference type="Pfam" id="PF02971">
    <property type="entry name" value="FTCD"/>
    <property type="match status" value="1"/>
</dbReference>
<dbReference type="Gene3D" id="1.20.120.680">
    <property type="entry name" value="Formiminotetrahydrofolate cyclodeaminase monomer, up-and-down helical bundle"/>
    <property type="match status" value="1"/>
</dbReference>
<proteinExistence type="inferred from homology"/>
<keyword evidence="16" id="KW-0456">Lyase</keyword>
<comment type="similarity">
    <text evidence="5">In the N-terminal section; belongs to the formiminotransferase family.</text>
</comment>
<dbReference type="NCBIfam" id="TIGR02024">
    <property type="entry name" value="FtcD"/>
    <property type="match status" value="1"/>
</dbReference>
<dbReference type="FunFam" id="1.20.120.680:FF:000001">
    <property type="entry name" value="Formimidoyltransferase cyclodeaminase"/>
    <property type="match status" value="1"/>
</dbReference>
<reference evidence="24" key="1">
    <citation type="submission" date="2020-03" db="EMBL/GenBank/DDBJ databases">
        <title>Studies in the Genomics of Life Span.</title>
        <authorList>
            <person name="Glass D."/>
        </authorList>
    </citation>
    <scope>NUCLEOTIDE SEQUENCE</scope>
    <source>
        <strain evidence="24">LTLLF</strain>
        <tissue evidence="24">Muscle</tissue>
    </source>
</reference>
<evidence type="ECO:0000256" key="13">
    <source>
        <dbReference type="ARBA" id="ARBA00022954"/>
    </source>
</evidence>
<dbReference type="Pfam" id="PF15059">
    <property type="entry name" value="Speriolin_C"/>
    <property type="match status" value="1"/>
</dbReference>
<dbReference type="InterPro" id="IPR007044">
    <property type="entry name" value="Cyclodeamin/CycHdrlase"/>
</dbReference>
<dbReference type="Gene3D" id="3.30.990.10">
    <property type="entry name" value="Formiminotransferase, N-terminal subdomain"/>
    <property type="match status" value="1"/>
</dbReference>
<gene>
    <name evidence="24" type="ORF">LTLLF_117140</name>
</gene>
<evidence type="ECO:0000256" key="2">
    <source>
        <dbReference type="ARBA" id="ARBA00004114"/>
    </source>
</evidence>
<evidence type="ECO:0000256" key="14">
    <source>
        <dbReference type="ARBA" id="ARBA00023034"/>
    </source>
</evidence>
<evidence type="ECO:0000256" key="8">
    <source>
        <dbReference type="ARBA" id="ARBA00012998"/>
    </source>
</evidence>
<dbReference type="GO" id="GO:0019556">
    <property type="term" value="P:L-histidine catabolic process to glutamate and formamide"/>
    <property type="evidence" value="ECO:0007669"/>
    <property type="project" value="UniProtKB-UniPathway"/>
</dbReference>
<evidence type="ECO:0000256" key="1">
    <source>
        <dbReference type="ARBA" id="ARBA00002680"/>
    </source>
</evidence>
<dbReference type="InterPro" id="IPR022384">
    <property type="entry name" value="FormiminoTrfase_cat_dom_sf"/>
</dbReference>
<dbReference type="GO" id="GO:0030412">
    <property type="term" value="F:formimidoyltetrahydrofolate cyclodeaminase activity"/>
    <property type="evidence" value="ECO:0007669"/>
    <property type="project" value="UniProtKB-EC"/>
</dbReference>
<dbReference type="Proteomes" id="UP000710432">
    <property type="component" value="Unassembled WGS sequence"/>
</dbReference>
<dbReference type="GO" id="GO:0005814">
    <property type="term" value="C:centriole"/>
    <property type="evidence" value="ECO:0007669"/>
    <property type="project" value="UniProtKB-SubCell"/>
</dbReference>
<name>A0A8J6GXI7_MICOH</name>
<evidence type="ECO:0000256" key="7">
    <source>
        <dbReference type="ARBA" id="ARBA00012252"/>
    </source>
</evidence>
<evidence type="ECO:0000256" key="17">
    <source>
        <dbReference type="ARBA" id="ARBA00023268"/>
    </source>
</evidence>
<keyword evidence="15" id="KW-0206">Cytoskeleton</keyword>
<comment type="caution">
    <text evidence="24">The sequence shown here is derived from an EMBL/GenBank/DDBJ whole genome shotgun (WGS) entry which is preliminary data.</text>
</comment>
<evidence type="ECO:0000259" key="22">
    <source>
        <dbReference type="SMART" id="SM01221"/>
    </source>
</evidence>
<evidence type="ECO:0000256" key="9">
    <source>
        <dbReference type="ARBA" id="ARBA00017787"/>
    </source>
</evidence>
<evidence type="ECO:0000259" key="23">
    <source>
        <dbReference type="SMART" id="SM01222"/>
    </source>
</evidence>
<comment type="pathway">
    <text evidence="4">Amino-acid degradation; L-histidine degradation into L-glutamate; L-glutamate from N-formimidoyl-L-glutamate (transferase route): step 1/1.</text>
</comment>
<comment type="function">
    <text evidence="18">Folate-dependent enzyme, that displays both transferase and deaminase activity. Serves to channel one-carbon units from formiminoglutamate to the folate pool.</text>
</comment>
<evidence type="ECO:0000256" key="3">
    <source>
        <dbReference type="ARBA" id="ARBA00004555"/>
    </source>
</evidence>
<keyword evidence="11" id="KW-0808">Transferase</keyword>
<dbReference type="InterPro" id="IPR013802">
    <property type="entry name" value="Formiminotransferase_C"/>
</dbReference>
<keyword evidence="13" id="KW-0290">Folate-binding</keyword>
<dbReference type="FunFam" id="3.30.990.10:FF:000001">
    <property type="entry name" value="Formimidoyltransferase cyclodeaminase"/>
    <property type="match status" value="1"/>
</dbReference>
<dbReference type="GO" id="GO:0034237">
    <property type="term" value="F:protein kinase A regulatory subunit binding"/>
    <property type="evidence" value="ECO:0007669"/>
    <property type="project" value="TreeGrafter"/>
</dbReference>
<keyword evidence="14" id="KW-0333">Golgi apparatus</keyword>
<dbReference type="InterPro" id="IPR037064">
    <property type="entry name" value="Formiminotransferase_N_sf"/>
</dbReference>
<dbReference type="GO" id="GO:0005813">
    <property type="term" value="C:centrosome"/>
    <property type="evidence" value="ECO:0007669"/>
    <property type="project" value="TreeGrafter"/>
</dbReference>
<evidence type="ECO:0000256" key="19">
    <source>
        <dbReference type="ARBA" id="ARBA00025915"/>
    </source>
</evidence>
<evidence type="ECO:0000313" key="25">
    <source>
        <dbReference type="Proteomes" id="UP000710432"/>
    </source>
</evidence>
<comment type="similarity">
    <text evidence="6">In the C-terminal section; belongs to the cyclodeaminase/cyclohydrolase family.</text>
</comment>
<dbReference type="EMBL" id="JAATJU010012500">
    <property type="protein sequence ID" value="KAH0518119.1"/>
    <property type="molecule type" value="Genomic_DNA"/>
</dbReference>
<dbReference type="GO" id="GO:0010739">
    <property type="term" value="P:positive regulation of protein kinase A signaling"/>
    <property type="evidence" value="ECO:0007669"/>
    <property type="project" value="TreeGrafter"/>
</dbReference>
<dbReference type="Pfam" id="PF07837">
    <property type="entry name" value="FTCD_N"/>
    <property type="match status" value="1"/>
</dbReference>
<dbReference type="Pfam" id="PF15058">
    <property type="entry name" value="Speriolin_N"/>
    <property type="match status" value="1"/>
</dbReference>
<feature type="domain" description="Formiminotransferase C-terminal subdomain" evidence="22">
    <location>
        <begin position="560"/>
        <end position="704"/>
    </location>
</feature>
<dbReference type="InterPro" id="IPR012886">
    <property type="entry name" value="Formiminotransferase_N"/>
</dbReference>
<dbReference type="GO" id="GO:0005794">
    <property type="term" value="C:Golgi apparatus"/>
    <property type="evidence" value="ECO:0007669"/>
    <property type="project" value="UniProtKB-SubCell"/>
</dbReference>
<evidence type="ECO:0000256" key="4">
    <source>
        <dbReference type="ARBA" id="ARBA00005082"/>
    </source>
</evidence>
<keyword evidence="10" id="KW-0963">Cytoplasm</keyword>
<keyword evidence="12" id="KW-0369">Histidine metabolism</keyword>
<evidence type="ECO:0000256" key="11">
    <source>
        <dbReference type="ARBA" id="ARBA00022679"/>
    </source>
</evidence>
<dbReference type="GO" id="GO:0030409">
    <property type="term" value="F:glutamate formimidoyltransferase activity"/>
    <property type="evidence" value="ECO:0007669"/>
    <property type="project" value="UniProtKB-EC"/>
</dbReference>
<dbReference type="EC" id="4.3.1.4" evidence="8"/>
<dbReference type="PANTHER" id="PTHR22192:SF1">
    <property type="entry name" value="SPERIOLIN-LIKE PROTEIN"/>
    <property type="match status" value="1"/>
</dbReference>
<keyword evidence="21" id="KW-0175">Coiled coil</keyword>
<dbReference type="InterPro" id="IPR029384">
    <property type="entry name" value="Speriolin_C"/>
</dbReference>
<evidence type="ECO:0000256" key="16">
    <source>
        <dbReference type="ARBA" id="ARBA00023239"/>
    </source>
</evidence>
<dbReference type="PANTHER" id="PTHR22192">
    <property type="entry name" value="SPERIOLIN"/>
    <property type="match status" value="1"/>
</dbReference>
<evidence type="ECO:0000256" key="20">
    <source>
        <dbReference type="ARBA" id="ARBA00030029"/>
    </source>
</evidence>